<accession>A0ABT5RRY5</accession>
<dbReference type="PANTHER" id="PTHR30558">
    <property type="entry name" value="EXBD MEMBRANE COMPONENT OF PMF-DRIVEN MACROMOLECULE IMPORT SYSTEM"/>
    <property type="match status" value="1"/>
</dbReference>
<name>A0ABT5RRY5_9BURK</name>
<dbReference type="PANTHER" id="PTHR30558:SF7">
    <property type="entry name" value="TOL-PAL SYSTEM PROTEIN TOLR"/>
    <property type="match status" value="1"/>
</dbReference>
<comment type="similarity">
    <text evidence="2 7">Belongs to the ExbD/TolR family.</text>
</comment>
<proteinExistence type="inferred from homology"/>
<keyword evidence="5 8" id="KW-1133">Transmembrane helix</keyword>
<sequence length="149" mass="15614">MSFGRLERTTGPQPMSDINMTPLVDVMLVLVVIFILTAPLLASSIRLDLPRTEGATPGAAPQFVTLVVDASGQVYLDDQPLSQAALAERLRSVGAERPDTEVQLRADASVPYGRVVEVMGAAHLAGLQRIGFVAEPSASGTPPAPAKAP</sequence>
<evidence type="ECO:0000256" key="7">
    <source>
        <dbReference type="RuleBase" id="RU003879"/>
    </source>
</evidence>
<dbReference type="InterPro" id="IPR003400">
    <property type="entry name" value="ExbD"/>
</dbReference>
<keyword evidence="4 7" id="KW-0812">Transmembrane</keyword>
<dbReference type="Proteomes" id="UP001148932">
    <property type="component" value="Unassembled WGS sequence"/>
</dbReference>
<keyword evidence="3" id="KW-1003">Cell membrane</keyword>
<evidence type="ECO:0000313" key="10">
    <source>
        <dbReference type="Proteomes" id="UP001148932"/>
    </source>
</evidence>
<dbReference type="RefSeq" id="WP_274107111.1">
    <property type="nucleotide sequence ID" value="NZ_JAPCKI010000001.1"/>
</dbReference>
<feature type="transmembrane region" description="Helical" evidence="8">
    <location>
        <begin position="20"/>
        <end position="42"/>
    </location>
</feature>
<protein>
    <submittedName>
        <fullName evidence="9">Biopolymer transporter ExbD</fullName>
    </submittedName>
</protein>
<evidence type="ECO:0000256" key="5">
    <source>
        <dbReference type="ARBA" id="ARBA00022989"/>
    </source>
</evidence>
<keyword evidence="7" id="KW-0653">Protein transport</keyword>
<dbReference type="Gene3D" id="3.30.420.270">
    <property type="match status" value="1"/>
</dbReference>
<evidence type="ECO:0000256" key="3">
    <source>
        <dbReference type="ARBA" id="ARBA00022475"/>
    </source>
</evidence>
<dbReference type="EMBL" id="JAPCKI010000001">
    <property type="protein sequence ID" value="MDD2176459.1"/>
    <property type="molecule type" value="Genomic_DNA"/>
</dbReference>
<comment type="subcellular location">
    <subcellularLocation>
        <location evidence="1">Cell membrane</location>
        <topology evidence="1">Single-pass membrane protein</topology>
    </subcellularLocation>
    <subcellularLocation>
        <location evidence="7">Cell membrane</location>
        <topology evidence="7">Single-pass type II membrane protein</topology>
    </subcellularLocation>
</comment>
<keyword evidence="6 8" id="KW-0472">Membrane</keyword>
<evidence type="ECO:0000256" key="6">
    <source>
        <dbReference type="ARBA" id="ARBA00023136"/>
    </source>
</evidence>
<comment type="caution">
    <text evidence="9">The sequence shown here is derived from an EMBL/GenBank/DDBJ whole genome shotgun (WGS) entry which is preliminary data.</text>
</comment>
<evidence type="ECO:0000256" key="4">
    <source>
        <dbReference type="ARBA" id="ARBA00022692"/>
    </source>
</evidence>
<evidence type="ECO:0000256" key="8">
    <source>
        <dbReference type="SAM" id="Phobius"/>
    </source>
</evidence>
<keyword evidence="10" id="KW-1185">Reference proteome</keyword>
<organism evidence="9 10">
    <name type="scientific">Acidovorax benzenivorans</name>
    <dbReference type="NCBI Taxonomy" id="2987520"/>
    <lineage>
        <taxon>Bacteria</taxon>
        <taxon>Pseudomonadati</taxon>
        <taxon>Pseudomonadota</taxon>
        <taxon>Betaproteobacteria</taxon>
        <taxon>Burkholderiales</taxon>
        <taxon>Comamonadaceae</taxon>
        <taxon>Acidovorax</taxon>
    </lineage>
</organism>
<reference evidence="9" key="1">
    <citation type="submission" date="2022-10" db="EMBL/GenBank/DDBJ databases">
        <title>Description of microaerobic benzene degrading bacteria.</title>
        <authorList>
            <person name="Bedics A."/>
            <person name="Tancsics A."/>
            <person name="Banerjee S."/>
        </authorList>
    </citation>
    <scope>NUCLEOTIDE SEQUENCE</scope>
    <source>
        <strain evidence="9">D2M1</strain>
    </source>
</reference>
<evidence type="ECO:0000256" key="2">
    <source>
        <dbReference type="ARBA" id="ARBA00005811"/>
    </source>
</evidence>
<evidence type="ECO:0000256" key="1">
    <source>
        <dbReference type="ARBA" id="ARBA00004162"/>
    </source>
</evidence>
<keyword evidence="7" id="KW-0813">Transport</keyword>
<gene>
    <name evidence="9" type="ORF">OIN59_03375</name>
</gene>
<evidence type="ECO:0000313" key="9">
    <source>
        <dbReference type="EMBL" id="MDD2176459.1"/>
    </source>
</evidence>
<dbReference type="Pfam" id="PF02472">
    <property type="entry name" value="ExbD"/>
    <property type="match status" value="1"/>
</dbReference>